<keyword evidence="1" id="KW-0812">Transmembrane</keyword>
<dbReference type="CDD" id="cd01949">
    <property type="entry name" value="GGDEF"/>
    <property type="match status" value="1"/>
</dbReference>
<gene>
    <name evidence="3" type="ordered locus">Deipr_1373</name>
</gene>
<evidence type="ECO:0000313" key="3">
    <source>
        <dbReference type="EMBL" id="ADY26520.1"/>
    </source>
</evidence>
<dbReference type="InterPro" id="IPR029787">
    <property type="entry name" value="Nucleotide_cyclase"/>
</dbReference>
<dbReference type="SMART" id="SM00267">
    <property type="entry name" value="GGDEF"/>
    <property type="match status" value="1"/>
</dbReference>
<sequence length="472" mass="51442">MLLLTAALYTALALRMPGLLDQPGTAVHWALTATVTFAWLLTVQVWWQRRTKVTALLAAALSVHFLGNLLNIGLGLREFGSPQYLHSIALGTLFFVLMSTAQLQVVQWMRRTQRWPGTLALIDTLMIAAIAGLGVWVLGLDGLVTRSSGQPLLVGLTLTYSLTQILLDALTVMLLLRGVYDRILWPMIGGLLCFAVADLYMVVGAGAAKPWLSLLWVWGLTLLALGVQQVMHTPVSLRPTPLPPTVRYALRRLPYAALLVCCAVLLAGAAQGSQRQLGITVGTVAVFGLVMLRQAHIAQVNRQMQTELEASRQELEHLAYHDVLTGLSNRASFVHFCEGSLGANEPYVVFSLDLNGFKQINDTFGHAVGDRMLQHAAQQLARTVAAPGRVFRWGGDEFVIVVPGVQRSADADALARLIAVNIRTPMNYRGHQLSVGTSVGYALGRGNRNYETLLSLADDDMYSGKQRSGNSR</sequence>
<evidence type="ECO:0000256" key="1">
    <source>
        <dbReference type="SAM" id="Phobius"/>
    </source>
</evidence>
<feature type="transmembrane region" description="Helical" evidence="1">
    <location>
        <begin position="29"/>
        <end position="47"/>
    </location>
</feature>
<reference evidence="4" key="1">
    <citation type="submission" date="2011-02" db="EMBL/GenBank/DDBJ databases">
        <title>The complete sequence of chromosome of Deinococcus proteolyticus DSM 20540.</title>
        <authorList>
            <consortium name="US DOE Joint Genome Institute (JGI-PGF)"/>
            <person name="Lucas S."/>
            <person name="Copeland A."/>
            <person name="Lapidus A."/>
            <person name="Bruce D."/>
            <person name="Goodwin L."/>
            <person name="Pitluck S."/>
            <person name="Kyrpides N."/>
            <person name="Mavromatis K."/>
            <person name="Pagani I."/>
            <person name="Ivanova N."/>
            <person name="Ovchinnikova G."/>
            <person name="Zeytun A."/>
            <person name="Detter J.C."/>
            <person name="Han C."/>
            <person name="Land M."/>
            <person name="Hauser L."/>
            <person name="Markowitz V."/>
            <person name="Cheng J.-F."/>
            <person name="Hugenholtz P."/>
            <person name="Woyke T."/>
            <person name="Wu D."/>
            <person name="Pukall R."/>
            <person name="Steenblock K."/>
            <person name="Brambilla E."/>
            <person name="Klenk H.-P."/>
            <person name="Eisen J.A."/>
        </authorList>
    </citation>
    <scope>NUCLEOTIDE SEQUENCE [LARGE SCALE GENOMIC DNA]</scope>
    <source>
        <strain evidence="4">ATCC 35074 / DSM 20540 / JCM 6276 / NBRC 101906 / NCIMB 13154 / VKM Ac-1939 / CCM 2703 / MRP</strain>
    </source>
</reference>
<evidence type="ECO:0000313" key="4">
    <source>
        <dbReference type="Proteomes" id="UP000007718"/>
    </source>
</evidence>
<dbReference type="Pfam" id="PF00990">
    <property type="entry name" value="GGDEF"/>
    <property type="match status" value="1"/>
</dbReference>
<feature type="transmembrane region" description="Helical" evidence="1">
    <location>
        <begin position="84"/>
        <end position="106"/>
    </location>
</feature>
<accession>F0RJ83</accession>
<feature type="transmembrane region" description="Helical" evidence="1">
    <location>
        <begin position="54"/>
        <end position="72"/>
    </location>
</feature>
<dbReference type="EMBL" id="CP002536">
    <property type="protein sequence ID" value="ADY26520.1"/>
    <property type="molecule type" value="Genomic_DNA"/>
</dbReference>
<dbReference type="PANTHER" id="PTHR46663:SF2">
    <property type="entry name" value="GGDEF DOMAIN-CONTAINING PROTEIN"/>
    <property type="match status" value="1"/>
</dbReference>
<dbReference type="Proteomes" id="UP000007718">
    <property type="component" value="Chromosome"/>
</dbReference>
<dbReference type="PANTHER" id="PTHR46663">
    <property type="entry name" value="DIGUANYLATE CYCLASE DGCT-RELATED"/>
    <property type="match status" value="1"/>
</dbReference>
<dbReference type="PROSITE" id="PS50887">
    <property type="entry name" value="GGDEF"/>
    <property type="match status" value="1"/>
</dbReference>
<dbReference type="HOGENOM" id="CLU_578376_0_0_0"/>
<organism evidence="3 4">
    <name type="scientific">Deinococcus proteolyticus (strain ATCC 35074 / DSM 20540 / JCM 6276 / NBRC 101906 / NCIMB 13154 / VKM Ac-1939 / CCM 2703 / MRP)</name>
    <dbReference type="NCBI Taxonomy" id="693977"/>
    <lineage>
        <taxon>Bacteria</taxon>
        <taxon>Thermotogati</taxon>
        <taxon>Deinococcota</taxon>
        <taxon>Deinococci</taxon>
        <taxon>Deinococcales</taxon>
        <taxon>Deinococcaceae</taxon>
        <taxon>Deinococcus</taxon>
    </lineage>
</organism>
<dbReference type="InterPro" id="IPR000160">
    <property type="entry name" value="GGDEF_dom"/>
</dbReference>
<feature type="transmembrane region" description="Helical" evidence="1">
    <location>
        <begin position="118"/>
        <end position="140"/>
    </location>
</feature>
<dbReference type="STRING" id="693977.Deipr_1373"/>
<keyword evidence="1" id="KW-1133">Transmembrane helix</keyword>
<dbReference type="KEGG" id="dpt:Deipr_1373"/>
<dbReference type="RefSeq" id="WP_013615129.1">
    <property type="nucleotide sequence ID" value="NC_015161.1"/>
</dbReference>
<keyword evidence="4" id="KW-1185">Reference proteome</keyword>
<proteinExistence type="predicted"/>
<feature type="transmembrane region" description="Helical" evidence="1">
    <location>
        <begin position="253"/>
        <end position="271"/>
    </location>
</feature>
<feature type="transmembrane region" description="Helical" evidence="1">
    <location>
        <begin position="215"/>
        <end position="232"/>
    </location>
</feature>
<dbReference type="eggNOG" id="COG2199">
    <property type="taxonomic scope" value="Bacteria"/>
</dbReference>
<protein>
    <submittedName>
        <fullName evidence="3">Diguanylate cyclase</fullName>
    </submittedName>
</protein>
<dbReference type="SUPFAM" id="SSF55073">
    <property type="entry name" value="Nucleotide cyclase"/>
    <property type="match status" value="1"/>
</dbReference>
<feature type="transmembrane region" description="Helical" evidence="1">
    <location>
        <begin position="183"/>
        <end position="203"/>
    </location>
</feature>
<feature type="domain" description="GGDEF" evidence="2">
    <location>
        <begin position="345"/>
        <end position="472"/>
    </location>
</feature>
<dbReference type="Gene3D" id="3.30.70.270">
    <property type="match status" value="1"/>
</dbReference>
<reference evidence="3 4" key="2">
    <citation type="journal article" date="2012" name="Stand. Genomic Sci.">
        <title>Complete genome sequence of the orange-red pigmented, radioresistant Deinococcus proteolyticus type strain (MRP(T)).</title>
        <authorList>
            <person name="Copeland A."/>
            <person name="Zeytun A."/>
            <person name="Yassawong M."/>
            <person name="Nolan M."/>
            <person name="Lucas S."/>
            <person name="Hammon N."/>
            <person name="Deshpande S."/>
            <person name="Cheng J.F."/>
            <person name="Han C."/>
            <person name="Tapia R."/>
            <person name="Goodwin L.A."/>
            <person name="Pitluck S."/>
            <person name="Mavromatis K."/>
            <person name="Liolios K."/>
            <person name="Pagani I."/>
            <person name="Ivanova N."/>
            <person name="Mikhailova N."/>
            <person name="Pati A."/>
            <person name="Chen A."/>
            <person name="Palaniappan K."/>
            <person name="Land M."/>
            <person name="Hauser L."/>
            <person name="Jeffries C.D."/>
            <person name="Brambilla E.M."/>
            <person name="Rohde M."/>
            <person name="Sikorski J."/>
            <person name="Pukall R."/>
            <person name="Goker M."/>
            <person name="Detter J.C."/>
            <person name="Woyke T."/>
            <person name="Bristow J."/>
            <person name="Eisen J.A."/>
            <person name="Markowitz V."/>
            <person name="Hugenholtz P."/>
            <person name="Kyrpides N.C."/>
            <person name="Klenk H.P."/>
            <person name="Lapidus A."/>
        </authorList>
    </citation>
    <scope>NUCLEOTIDE SEQUENCE [LARGE SCALE GENOMIC DNA]</scope>
    <source>
        <strain evidence="4">ATCC 35074 / DSM 20540 / JCM 6276 / NBRC 101906 / NCIMB 13154 / VKM Ac-1939 / CCM 2703 / MRP</strain>
    </source>
</reference>
<name>F0RJ83_DEIPM</name>
<dbReference type="AlphaFoldDB" id="F0RJ83"/>
<evidence type="ECO:0000259" key="2">
    <source>
        <dbReference type="PROSITE" id="PS50887"/>
    </source>
</evidence>
<feature type="transmembrane region" description="Helical" evidence="1">
    <location>
        <begin position="152"/>
        <end position="176"/>
    </location>
</feature>
<keyword evidence="1" id="KW-0472">Membrane</keyword>
<feature type="transmembrane region" description="Helical" evidence="1">
    <location>
        <begin position="277"/>
        <end position="295"/>
    </location>
</feature>
<dbReference type="NCBIfam" id="TIGR00254">
    <property type="entry name" value="GGDEF"/>
    <property type="match status" value="1"/>
</dbReference>
<dbReference type="InterPro" id="IPR052163">
    <property type="entry name" value="DGC-Regulatory_Protein"/>
</dbReference>
<dbReference type="InterPro" id="IPR043128">
    <property type="entry name" value="Rev_trsase/Diguanyl_cyclase"/>
</dbReference>